<feature type="active site" description="Proton donor" evidence="14">
    <location>
        <position position="373"/>
    </location>
</feature>
<dbReference type="Gene3D" id="3.30.379.10">
    <property type="entry name" value="Chitobiase/beta-hexosaminidase domain 2-like"/>
    <property type="match status" value="1"/>
</dbReference>
<name>A0AAN6VB54_9PEZI</name>
<dbReference type="GO" id="GO:0005506">
    <property type="term" value="F:iron ion binding"/>
    <property type="evidence" value="ECO:0007669"/>
    <property type="project" value="InterPro"/>
</dbReference>
<dbReference type="Gene3D" id="1.10.630.10">
    <property type="entry name" value="Cytochrome P450"/>
    <property type="match status" value="1"/>
</dbReference>
<dbReference type="FunFam" id="3.20.20.80:FF:000063">
    <property type="entry name" value="Beta-hexosaminidase"/>
    <property type="match status" value="1"/>
</dbReference>
<evidence type="ECO:0000256" key="4">
    <source>
        <dbReference type="ARBA" id="ARBA00010617"/>
    </source>
</evidence>
<feature type="domain" description="Glycoside hydrolase family 20 catalytic" evidence="16">
    <location>
        <begin position="212"/>
        <end position="550"/>
    </location>
</feature>
<proteinExistence type="inferred from homology"/>
<dbReference type="InterPro" id="IPR017972">
    <property type="entry name" value="Cyt_P450_CS"/>
</dbReference>
<keyword evidence="6" id="KW-0479">Metal-binding</keyword>
<dbReference type="Pfam" id="PF00728">
    <property type="entry name" value="Glyco_hydro_20"/>
    <property type="match status" value="1"/>
</dbReference>
<dbReference type="InterPro" id="IPR036396">
    <property type="entry name" value="Cyt_P450_sf"/>
</dbReference>
<evidence type="ECO:0000259" key="17">
    <source>
        <dbReference type="Pfam" id="PF14845"/>
    </source>
</evidence>
<comment type="catalytic activity">
    <reaction evidence="1">
        <text>Hydrolysis of terminal non-reducing N-acetyl-D-hexosamine residues in N-acetyl-beta-D-hexosaminides.</text>
        <dbReference type="EC" id="3.2.1.52"/>
    </reaction>
</comment>
<reference evidence="18" key="1">
    <citation type="journal article" date="2023" name="Mol. Phylogenet. Evol.">
        <title>Genome-scale phylogeny and comparative genomics of the fungal order Sordariales.</title>
        <authorList>
            <person name="Hensen N."/>
            <person name="Bonometti L."/>
            <person name="Westerberg I."/>
            <person name="Brannstrom I.O."/>
            <person name="Guillou S."/>
            <person name="Cros-Aarteil S."/>
            <person name="Calhoun S."/>
            <person name="Haridas S."/>
            <person name="Kuo A."/>
            <person name="Mondo S."/>
            <person name="Pangilinan J."/>
            <person name="Riley R."/>
            <person name="LaButti K."/>
            <person name="Andreopoulos B."/>
            <person name="Lipzen A."/>
            <person name="Chen C."/>
            <person name="Yan M."/>
            <person name="Daum C."/>
            <person name="Ng V."/>
            <person name="Clum A."/>
            <person name="Steindorff A."/>
            <person name="Ohm R.A."/>
            <person name="Martin F."/>
            <person name="Silar P."/>
            <person name="Natvig D.O."/>
            <person name="Lalanne C."/>
            <person name="Gautier V."/>
            <person name="Ament-Velasquez S.L."/>
            <person name="Kruys A."/>
            <person name="Hutchinson M.I."/>
            <person name="Powell A.J."/>
            <person name="Barry K."/>
            <person name="Miller A.N."/>
            <person name="Grigoriev I.V."/>
            <person name="Debuchy R."/>
            <person name="Gladieux P."/>
            <person name="Hiltunen Thoren M."/>
            <person name="Johannesson H."/>
        </authorList>
    </citation>
    <scope>NUCLEOTIDE SEQUENCE</scope>
    <source>
        <strain evidence="18">CBS 141.50</strain>
    </source>
</reference>
<evidence type="ECO:0000256" key="6">
    <source>
        <dbReference type="ARBA" id="ARBA00022723"/>
    </source>
</evidence>
<reference evidence="18" key="2">
    <citation type="submission" date="2023-05" db="EMBL/GenBank/DDBJ databases">
        <authorList>
            <consortium name="Lawrence Berkeley National Laboratory"/>
            <person name="Steindorff A."/>
            <person name="Hensen N."/>
            <person name="Bonometti L."/>
            <person name="Westerberg I."/>
            <person name="Brannstrom I.O."/>
            <person name="Guillou S."/>
            <person name="Cros-Aarteil S."/>
            <person name="Calhoun S."/>
            <person name="Haridas S."/>
            <person name="Kuo A."/>
            <person name="Mondo S."/>
            <person name="Pangilinan J."/>
            <person name="Riley R."/>
            <person name="Labutti K."/>
            <person name="Andreopoulos B."/>
            <person name="Lipzen A."/>
            <person name="Chen C."/>
            <person name="Yanf M."/>
            <person name="Daum C."/>
            <person name="Ng V."/>
            <person name="Clum A."/>
            <person name="Ohm R."/>
            <person name="Martin F."/>
            <person name="Silar P."/>
            <person name="Natvig D."/>
            <person name="Lalanne C."/>
            <person name="Gautier V."/>
            <person name="Ament-Velasquez S.L."/>
            <person name="Kruys A."/>
            <person name="Hutchinson M.I."/>
            <person name="Powell A.J."/>
            <person name="Barry K."/>
            <person name="Miller A.N."/>
            <person name="Grigoriev I.V."/>
            <person name="Debuchy R."/>
            <person name="Gladieux P."/>
            <person name="Thoren M.H."/>
            <person name="Johannesson H."/>
        </authorList>
    </citation>
    <scope>NUCLEOTIDE SEQUENCE</scope>
    <source>
        <strain evidence="18">CBS 141.50</strain>
    </source>
</reference>
<dbReference type="PROSITE" id="PS00086">
    <property type="entry name" value="CYTOCHROME_P450"/>
    <property type="match status" value="1"/>
</dbReference>
<dbReference type="PANTHER" id="PTHR24287">
    <property type="entry name" value="P450, PUTATIVE (EUROFUNG)-RELATED"/>
    <property type="match status" value="1"/>
</dbReference>
<dbReference type="GeneID" id="87819237"/>
<keyword evidence="7 15" id="KW-0732">Signal</keyword>
<keyword evidence="11" id="KW-0503">Monooxygenase</keyword>
<comment type="cofactor">
    <cofactor evidence="2">
        <name>heme</name>
        <dbReference type="ChEBI" id="CHEBI:30413"/>
    </cofactor>
</comment>
<dbReference type="InterPro" id="IPR029019">
    <property type="entry name" value="HEX_eukaryotic_N"/>
</dbReference>
<evidence type="ECO:0000259" key="16">
    <source>
        <dbReference type="Pfam" id="PF00728"/>
    </source>
</evidence>
<dbReference type="InterPro" id="IPR001128">
    <property type="entry name" value="Cyt_P450"/>
</dbReference>
<evidence type="ECO:0000256" key="15">
    <source>
        <dbReference type="SAM" id="SignalP"/>
    </source>
</evidence>
<comment type="caution">
    <text evidence="18">The sequence shown here is derived from an EMBL/GenBank/DDBJ whole genome shotgun (WGS) entry which is preliminary data.</text>
</comment>
<dbReference type="Pfam" id="PF00067">
    <property type="entry name" value="p450"/>
    <property type="match status" value="1"/>
</dbReference>
<evidence type="ECO:0000256" key="5">
    <source>
        <dbReference type="ARBA" id="ARBA00012663"/>
    </source>
</evidence>
<dbReference type="SUPFAM" id="SSF55545">
    <property type="entry name" value="beta-N-acetylhexosaminidase-like domain"/>
    <property type="match status" value="1"/>
</dbReference>
<dbReference type="PRINTS" id="PR00738">
    <property type="entry name" value="GLHYDRLASE20"/>
</dbReference>
<dbReference type="Gene3D" id="3.20.20.80">
    <property type="entry name" value="Glycosidases"/>
    <property type="match status" value="1"/>
</dbReference>
<evidence type="ECO:0000256" key="14">
    <source>
        <dbReference type="PIRSR" id="PIRSR625705-1"/>
    </source>
</evidence>
<evidence type="ECO:0000256" key="2">
    <source>
        <dbReference type="ARBA" id="ARBA00001971"/>
    </source>
</evidence>
<accession>A0AAN6VB54</accession>
<keyword evidence="8" id="KW-0378">Hydrolase</keyword>
<dbReference type="Proteomes" id="UP001302676">
    <property type="component" value="Unassembled WGS sequence"/>
</dbReference>
<evidence type="ECO:0000256" key="3">
    <source>
        <dbReference type="ARBA" id="ARBA00006285"/>
    </source>
</evidence>
<keyword evidence="10" id="KW-0408">Iron</keyword>
<keyword evidence="13" id="KW-0326">Glycosidase</keyword>
<dbReference type="SUPFAM" id="SSF51445">
    <property type="entry name" value="(Trans)glycosidases"/>
    <property type="match status" value="1"/>
</dbReference>
<dbReference type="InterPro" id="IPR017853">
    <property type="entry name" value="GH"/>
</dbReference>
<keyword evidence="12" id="KW-0325">Glycoprotein</keyword>
<evidence type="ECO:0000256" key="1">
    <source>
        <dbReference type="ARBA" id="ARBA00001231"/>
    </source>
</evidence>
<evidence type="ECO:0000256" key="11">
    <source>
        <dbReference type="ARBA" id="ARBA00023033"/>
    </source>
</evidence>
<dbReference type="CDD" id="cd06562">
    <property type="entry name" value="GH20_HexA_HexB-like"/>
    <property type="match status" value="1"/>
</dbReference>
<feature type="signal peptide" evidence="15">
    <location>
        <begin position="1"/>
        <end position="21"/>
    </location>
</feature>
<dbReference type="AlphaFoldDB" id="A0AAN6VB54"/>
<evidence type="ECO:0000256" key="12">
    <source>
        <dbReference type="ARBA" id="ARBA00023180"/>
    </source>
</evidence>
<feature type="domain" description="Beta-hexosaminidase eukaryotic type N-terminal" evidence="17">
    <location>
        <begin position="22"/>
        <end position="187"/>
    </location>
</feature>
<dbReference type="GO" id="GO:0004563">
    <property type="term" value="F:beta-N-acetylhexosaminidase activity"/>
    <property type="evidence" value="ECO:0007669"/>
    <property type="project" value="UniProtKB-EC"/>
</dbReference>
<evidence type="ECO:0000256" key="10">
    <source>
        <dbReference type="ARBA" id="ARBA00023004"/>
    </source>
</evidence>
<comment type="similarity">
    <text evidence="4">Belongs to the cytochrome P450 family.</text>
</comment>
<organism evidence="18 19">
    <name type="scientific">Dichotomopilus funicola</name>
    <dbReference type="NCBI Taxonomy" id="1934379"/>
    <lineage>
        <taxon>Eukaryota</taxon>
        <taxon>Fungi</taxon>
        <taxon>Dikarya</taxon>
        <taxon>Ascomycota</taxon>
        <taxon>Pezizomycotina</taxon>
        <taxon>Sordariomycetes</taxon>
        <taxon>Sordariomycetidae</taxon>
        <taxon>Sordariales</taxon>
        <taxon>Chaetomiaceae</taxon>
        <taxon>Dichotomopilus</taxon>
    </lineage>
</organism>
<evidence type="ECO:0000256" key="13">
    <source>
        <dbReference type="ARBA" id="ARBA00023295"/>
    </source>
</evidence>
<evidence type="ECO:0000313" key="18">
    <source>
        <dbReference type="EMBL" id="KAK4147701.1"/>
    </source>
</evidence>
<dbReference type="CDD" id="cd11063">
    <property type="entry name" value="CYP52"/>
    <property type="match status" value="1"/>
</dbReference>
<evidence type="ECO:0000313" key="19">
    <source>
        <dbReference type="Proteomes" id="UP001302676"/>
    </source>
</evidence>
<dbReference type="EC" id="3.2.1.52" evidence="5"/>
<dbReference type="SUPFAM" id="SSF48264">
    <property type="entry name" value="Cytochrome P450"/>
    <property type="match status" value="1"/>
</dbReference>
<dbReference type="InterPro" id="IPR015883">
    <property type="entry name" value="Glyco_hydro_20_cat"/>
</dbReference>
<keyword evidence="9" id="KW-0560">Oxidoreductase</keyword>
<gene>
    <name evidence="18" type="ORF">C8A04DRAFT_33838</name>
</gene>
<dbReference type="GO" id="GO:0004497">
    <property type="term" value="F:monooxygenase activity"/>
    <property type="evidence" value="ECO:0007669"/>
    <property type="project" value="UniProtKB-KW"/>
</dbReference>
<dbReference type="InterPro" id="IPR047146">
    <property type="entry name" value="Cyt_P450_E_CYP52_fungi"/>
</dbReference>
<dbReference type="EMBL" id="MU853555">
    <property type="protein sequence ID" value="KAK4147701.1"/>
    <property type="molecule type" value="Genomic_DNA"/>
</dbReference>
<dbReference type="PANTHER" id="PTHR24287:SF5">
    <property type="entry name" value="P450, PUTATIVE (EUROFUNG)-RELATED"/>
    <property type="match status" value="1"/>
</dbReference>
<comment type="similarity">
    <text evidence="3">Belongs to the glycosyl hydrolase 20 family.</text>
</comment>
<feature type="chain" id="PRO_5043007310" description="beta-N-acetylhexosaminidase" evidence="15">
    <location>
        <begin position="22"/>
        <end position="1194"/>
    </location>
</feature>
<sequence length="1194" mass="133832">MWSVPLSCLSLLAAALQPVAAIWPAPQSYTKGDSVLYLHQNIKITYNGASVCWFCSLSCPSPSFPSSTLHRDYVPYTYGYVPSALSSKEIVQAGISRALAGIFDSKFVPWKLHKPRSKWEPDVHKDQKFLKTLKIVQTGKDHPSAFKPLAGEVDESYNLTVSAAGDVKLSAVSSIGVLHGLETFSQLFYQHSTGTSWYTPYAPIDIRDAPKFPHRGIMIDTARNYLPVENILRTIDGMSSSKLNRLHVHVTDSQSWPLEIPALPEVAEKGAYHPSQTYTPTDIESIQKYGAVRGVEVYFEIDMPGHIGVVSLSHPELIVAYNELPYYWWCAEPPCGAFKLDNDKVDAFLEKLWDDLLPRVHPYSAYFHTGGDELNANDSMLDDGIRSNQTEVLQPLLQKFIDTQHKHIRKAGLTPVTWEEIPLDWNVTLGKDTVVQSWLGGDSVKKLTNLGLQVIDSNYNFWYLDCGRGGWISWNNENFETGYPFNDWCGPTKSWGLVYAYDPVAGLTPEQAKLVLGGEVAVWAETIDAANIDSVIWPRASVAGEVLWSGRQDASGQNRSQYDAAPRLNEFRERLVLKGLRSAPIQMTFCTQGSAEESMRKRGQPTKLANISIFKAARPGEHTIPGYSLVEGDEVVTFVDPTRSINQRTMGLIEALVDNVSIKGAVFLLPGLVFAYVLYSMVLWPLVQETKLLRLPGSRAPGLPSVMPFCLDFLYNGIRAGKKHENLTFWRRMLAHTPMYTAEGRIAGRRIVFTADPENIKAILATQFSDYGKGEPFHREWKAFLGDSIFTTDGTLWHDSRQLIRPQFIKDRVSDLHVFEKHMQTLFRAIANGGALNSEHQAVDMEAGNGKPLEISDLFFRFTLDSATEFLLGQDVKSLSHPRQKFAEAFAEVQRVQGIISRTGALNGLVPRGTFHEGMATIDDFINMYIERTLRLSPEELSTKSKSDSGYTFLHALAGYTRDRQVLRDQLIAILLAGRDTTACTLSWTVYELARHPEALAKLRAEILSVVGPTRAPTYTDLKGMKYLQNVMNETLRLYPVVPYNVRLALNDTTLPHGGGPTGLDPVKVLKDTPIGYSTLVMQRRADLYQPPSPDFAPVDVFSPDRWFTWQPKPWQYIPFNGGPRICIGQQFALTEMGYVLTRLFQRYERIENYMPVGVEPRLKADIVLQPADGVRVALWEAKGARDSESESEK</sequence>
<evidence type="ECO:0000256" key="7">
    <source>
        <dbReference type="ARBA" id="ARBA00022729"/>
    </source>
</evidence>
<dbReference type="InterPro" id="IPR025705">
    <property type="entry name" value="Beta_hexosaminidase_sua/sub"/>
</dbReference>
<dbReference type="Pfam" id="PF14845">
    <property type="entry name" value="Glycohydro_20b2"/>
    <property type="match status" value="1"/>
</dbReference>
<dbReference type="GO" id="GO:0016705">
    <property type="term" value="F:oxidoreductase activity, acting on paired donors, with incorporation or reduction of molecular oxygen"/>
    <property type="evidence" value="ECO:0007669"/>
    <property type="project" value="InterPro"/>
</dbReference>
<evidence type="ECO:0000256" key="8">
    <source>
        <dbReference type="ARBA" id="ARBA00022801"/>
    </source>
</evidence>
<dbReference type="RefSeq" id="XP_062641072.1">
    <property type="nucleotide sequence ID" value="XM_062782624.1"/>
</dbReference>
<dbReference type="GO" id="GO:0005975">
    <property type="term" value="P:carbohydrate metabolic process"/>
    <property type="evidence" value="ECO:0007669"/>
    <property type="project" value="InterPro"/>
</dbReference>
<dbReference type="GO" id="GO:0020037">
    <property type="term" value="F:heme binding"/>
    <property type="evidence" value="ECO:0007669"/>
    <property type="project" value="InterPro"/>
</dbReference>
<evidence type="ECO:0000256" key="9">
    <source>
        <dbReference type="ARBA" id="ARBA00023002"/>
    </source>
</evidence>
<keyword evidence="19" id="KW-1185">Reference proteome</keyword>
<dbReference type="InterPro" id="IPR029018">
    <property type="entry name" value="Hex-like_dom2"/>
</dbReference>
<protein>
    <recommendedName>
        <fullName evidence="5">beta-N-acetylhexosaminidase</fullName>
        <ecNumber evidence="5">3.2.1.52</ecNumber>
    </recommendedName>
</protein>